<evidence type="ECO:0000313" key="4">
    <source>
        <dbReference type="Proteomes" id="UP000320209"/>
    </source>
</evidence>
<dbReference type="OrthoDB" id="158738at2"/>
<dbReference type="InterPro" id="IPR012349">
    <property type="entry name" value="Split_barrel_FMN-bd"/>
</dbReference>
<dbReference type="EMBL" id="VFOV01000001">
    <property type="protein sequence ID" value="TQL68445.1"/>
    <property type="molecule type" value="Genomic_DNA"/>
</dbReference>
<comment type="caution">
    <text evidence="3">The sequence shown here is derived from an EMBL/GenBank/DDBJ whole genome shotgun (WGS) entry which is preliminary data.</text>
</comment>
<dbReference type="AlphaFoldDB" id="A0A543A761"/>
<keyword evidence="4" id="KW-1185">Reference proteome</keyword>
<dbReference type="GO" id="GO:0005829">
    <property type="term" value="C:cytosol"/>
    <property type="evidence" value="ECO:0007669"/>
    <property type="project" value="TreeGrafter"/>
</dbReference>
<name>A0A543A761_9ACTN</name>
<feature type="domain" description="Pyridoxamine 5'-phosphate oxidase N-terminal" evidence="2">
    <location>
        <begin position="12"/>
        <end position="146"/>
    </location>
</feature>
<dbReference type="Proteomes" id="UP000320209">
    <property type="component" value="Unassembled WGS sequence"/>
</dbReference>
<dbReference type="NCBIfam" id="TIGR03618">
    <property type="entry name" value="Rv1155_F420"/>
    <property type="match status" value="1"/>
</dbReference>
<dbReference type="PANTHER" id="PTHR35176">
    <property type="entry name" value="HEME OXYGENASE HI_0854-RELATED"/>
    <property type="match status" value="1"/>
</dbReference>
<dbReference type="GO" id="GO:0070967">
    <property type="term" value="F:coenzyme F420 binding"/>
    <property type="evidence" value="ECO:0007669"/>
    <property type="project" value="TreeGrafter"/>
</dbReference>
<dbReference type="GO" id="GO:0016627">
    <property type="term" value="F:oxidoreductase activity, acting on the CH-CH group of donors"/>
    <property type="evidence" value="ECO:0007669"/>
    <property type="project" value="TreeGrafter"/>
</dbReference>
<dbReference type="RefSeq" id="WP_141780440.1">
    <property type="nucleotide sequence ID" value="NZ_VFOV01000001.1"/>
</dbReference>
<dbReference type="SUPFAM" id="SSF50475">
    <property type="entry name" value="FMN-binding split barrel"/>
    <property type="match status" value="1"/>
</dbReference>
<keyword evidence="1" id="KW-0560">Oxidoreductase</keyword>
<proteinExistence type="predicted"/>
<dbReference type="InterPro" id="IPR019920">
    <property type="entry name" value="F420-binding_dom_put"/>
</dbReference>
<evidence type="ECO:0000256" key="1">
    <source>
        <dbReference type="ARBA" id="ARBA00023002"/>
    </source>
</evidence>
<reference evidence="3 4" key="1">
    <citation type="submission" date="2019-06" db="EMBL/GenBank/DDBJ databases">
        <title>Sequencing the genomes of 1000 actinobacteria strains.</title>
        <authorList>
            <person name="Klenk H.-P."/>
        </authorList>
    </citation>
    <scope>NUCLEOTIDE SEQUENCE [LARGE SCALE GENOMIC DNA]</scope>
    <source>
        <strain evidence="3 4">DSM 25218</strain>
    </source>
</reference>
<organism evidence="3 4">
    <name type="scientific">Nocardioides albertanoniae</name>
    <dbReference type="NCBI Taxonomy" id="1175486"/>
    <lineage>
        <taxon>Bacteria</taxon>
        <taxon>Bacillati</taxon>
        <taxon>Actinomycetota</taxon>
        <taxon>Actinomycetes</taxon>
        <taxon>Propionibacteriales</taxon>
        <taxon>Nocardioidaceae</taxon>
        <taxon>Nocardioides</taxon>
    </lineage>
</organism>
<dbReference type="InterPro" id="IPR052019">
    <property type="entry name" value="F420H2_bilvrd_red/Heme_oxyg"/>
</dbReference>
<dbReference type="Pfam" id="PF01243">
    <property type="entry name" value="PNPOx_N"/>
    <property type="match status" value="1"/>
</dbReference>
<evidence type="ECO:0000259" key="2">
    <source>
        <dbReference type="Pfam" id="PF01243"/>
    </source>
</evidence>
<dbReference type="PANTHER" id="PTHR35176:SF6">
    <property type="entry name" value="HEME OXYGENASE HI_0854-RELATED"/>
    <property type="match status" value="1"/>
</dbReference>
<accession>A0A543A761</accession>
<evidence type="ECO:0000313" key="3">
    <source>
        <dbReference type="EMBL" id="TQL68445.1"/>
    </source>
</evidence>
<protein>
    <submittedName>
        <fullName evidence="3">PPOX class probable F420-dependent enzyme</fullName>
    </submittedName>
</protein>
<dbReference type="InterPro" id="IPR011576">
    <property type="entry name" value="Pyridox_Oxase_N"/>
</dbReference>
<sequence length="161" mass="17450">MAGSRQSVQLTDAEIEEFLGSQLKVQVATVGSDGAPHLTTLFYVLDEGKIAFWTYASSQKVRNLRRDPRVTCLVEDGVDYFELRGVSITGTARLVEDYDEIKAIGTQVMNRMAGGADLGEAGDDLVSKQAHKRVGIVIEPDKVASWDHRKLGALPGQGSGQ</sequence>
<gene>
    <name evidence="3" type="ORF">FB381_2334</name>
</gene>
<dbReference type="Gene3D" id="2.30.110.10">
    <property type="entry name" value="Electron Transport, Fmn-binding Protein, Chain A"/>
    <property type="match status" value="1"/>
</dbReference>